<reference evidence="1 2" key="1">
    <citation type="submission" date="2019-02" db="EMBL/GenBank/DDBJ databases">
        <title>Deep-cultivation of Planctomycetes and their phenomic and genomic characterization uncovers novel biology.</title>
        <authorList>
            <person name="Wiegand S."/>
            <person name="Jogler M."/>
            <person name="Boedeker C."/>
            <person name="Pinto D."/>
            <person name="Vollmers J."/>
            <person name="Rivas-Marin E."/>
            <person name="Kohn T."/>
            <person name="Peeters S.H."/>
            <person name="Heuer A."/>
            <person name="Rast P."/>
            <person name="Oberbeckmann S."/>
            <person name="Bunk B."/>
            <person name="Jeske O."/>
            <person name="Meyerdierks A."/>
            <person name="Storesund J.E."/>
            <person name="Kallscheuer N."/>
            <person name="Luecker S."/>
            <person name="Lage O.M."/>
            <person name="Pohl T."/>
            <person name="Merkel B.J."/>
            <person name="Hornburger P."/>
            <person name="Mueller R.-W."/>
            <person name="Bruemmer F."/>
            <person name="Labrenz M."/>
            <person name="Spormann A.M."/>
            <person name="Op den Camp H."/>
            <person name="Overmann J."/>
            <person name="Amann R."/>
            <person name="Jetten M.S.M."/>
            <person name="Mascher T."/>
            <person name="Medema M.H."/>
            <person name="Devos D.P."/>
            <person name="Kaster A.-K."/>
            <person name="Ovreas L."/>
            <person name="Rohde M."/>
            <person name="Galperin M.Y."/>
            <person name="Jogler C."/>
        </authorList>
    </citation>
    <scope>NUCLEOTIDE SEQUENCE [LARGE SCALE GENOMIC DNA]</scope>
    <source>
        <strain evidence="1 2">Mal48</strain>
    </source>
</reference>
<dbReference type="RefSeq" id="WP_145195484.1">
    <property type="nucleotide sequence ID" value="NZ_CP036267.1"/>
</dbReference>
<keyword evidence="2" id="KW-1185">Reference proteome</keyword>
<dbReference type="Pfam" id="PF09609">
    <property type="entry name" value="Cas_GSU0054"/>
    <property type="match status" value="1"/>
</dbReference>
<gene>
    <name evidence="1" type="ORF">Mal48_03620</name>
</gene>
<name>A0A517QHM6_9PLAN</name>
<dbReference type="AlphaFoldDB" id="A0A517QHM6"/>
<organism evidence="1 2">
    <name type="scientific">Thalassoglobus polymorphus</name>
    <dbReference type="NCBI Taxonomy" id="2527994"/>
    <lineage>
        <taxon>Bacteria</taxon>
        <taxon>Pseudomonadati</taxon>
        <taxon>Planctomycetota</taxon>
        <taxon>Planctomycetia</taxon>
        <taxon>Planctomycetales</taxon>
        <taxon>Planctomycetaceae</taxon>
        <taxon>Thalassoglobus</taxon>
    </lineage>
</organism>
<protein>
    <submittedName>
        <fullName evidence="1">CRISPR-associated protein, family (Cas_GSU0054)</fullName>
    </submittedName>
</protein>
<accession>A0A517QHM6</accession>
<evidence type="ECO:0000313" key="1">
    <source>
        <dbReference type="EMBL" id="QDT31131.1"/>
    </source>
</evidence>
<dbReference type="Proteomes" id="UP000315724">
    <property type="component" value="Chromosome"/>
</dbReference>
<dbReference type="KEGG" id="tpol:Mal48_03620"/>
<dbReference type="OrthoDB" id="128883at2"/>
<dbReference type="NCBIfam" id="TIGR02165">
    <property type="entry name" value="cas5_6_GSU0054"/>
    <property type="match status" value="1"/>
</dbReference>
<dbReference type="InterPro" id="IPR019089">
    <property type="entry name" value="Cas_GSU0054"/>
</dbReference>
<sequence length="522" mass="58027">MSNFIISVTFLNGTFHGRCDGSSAEWPPSPMRLFQALVAVAGAKWRTDFPERVQAAFDWLACQSAPDIYAPNFRLGTPYQTSVPNNAMDIVGRAWSKGSTSKDAQVATHKAMKEIASTYLLGDDEQHWQTSDESSWKVSYVWKIDSVEKVKDHINVIKELASSLYEVGWGLDLVAGHASLEADSPSQANCWSPSNTAGTALRTPRPHAREALQQRHSRFLNRISGTTLIPVPPLSPLAYEVVQYRCTDDPATPTFAAFSFIETSGAKMCSFNLLSGMQVAGMLRHAASTVATNAGWPDETVNRLICGHGEPKEADKHEPVGRERFAYIPLPSLERRKTPDFNYVGMIRRALVYIPSGGRDVEVHSMRRLLSGMELIRKQDKKVEALITALPASDRMVGHYVPPKGASTWSTVTPVILPGRDDRKEKKTEKLLRKCIVQAGFPEHLANNALLDWRRVGYRPGTEHVKSYQGKVPKHLKKFPLYHVKITWRQANGRPLDVHGPIVLGGGRYYGIGLFAAEDLKK</sequence>
<proteinExistence type="predicted"/>
<evidence type="ECO:0000313" key="2">
    <source>
        <dbReference type="Proteomes" id="UP000315724"/>
    </source>
</evidence>
<dbReference type="EMBL" id="CP036267">
    <property type="protein sequence ID" value="QDT31131.1"/>
    <property type="molecule type" value="Genomic_DNA"/>
</dbReference>